<dbReference type="Proteomes" id="UP000660708">
    <property type="component" value="Unassembled WGS sequence"/>
</dbReference>
<proteinExistence type="inferred from homology"/>
<evidence type="ECO:0000256" key="4">
    <source>
        <dbReference type="ARBA" id="ARBA00022989"/>
    </source>
</evidence>
<dbReference type="RefSeq" id="WP_147390327.1">
    <property type="nucleotide sequence ID" value="NZ_AQHF01000025.1"/>
</dbReference>
<keyword evidence="6" id="KW-0813">Transport</keyword>
<name>A0A8I0T586_9GAMM</name>
<evidence type="ECO:0000256" key="5">
    <source>
        <dbReference type="ARBA" id="ARBA00023136"/>
    </source>
</evidence>
<dbReference type="EMBL" id="AQHF01000025">
    <property type="protein sequence ID" value="MBE0346968.1"/>
    <property type="molecule type" value="Genomic_DNA"/>
</dbReference>
<evidence type="ECO:0000256" key="1">
    <source>
        <dbReference type="ARBA" id="ARBA00004141"/>
    </source>
</evidence>
<protein>
    <recommendedName>
        <fullName evidence="6">Transport permease protein</fullName>
    </recommendedName>
</protein>
<comment type="similarity">
    <text evidence="2 6">Belongs to the ABC-2 integral membrane protein family.</text>
</comment>
<feature type="transmembrane region" description="Helical" evidence="6">
    <location>
        <begin position="39"/>
        <end position="58"/>
    </location>
</feature>
<reference evidence="8 9" key="1">
    <citation type="submission" date="2015-06" db="EMBL/GenBank/DDBJ databases">
        <title>Genome sequence of Pseudoalteromonas peptidolytica.</title>
        <authorList>
            <person name="Xie B.-B."/>
            <person name="Rong J.-C."/>
            <person name="Qin Q.-L."/>
            <person name="Zhang Y.-Z."/>
        </authorList>
    </citation>
    <scope>NUCLEOTIDE SEQUENCE [LARGE SCALE GENOMIC DNA]</scope>
    <source>
        <strain evidence="8 9">F12-50-A1</strain>
    </source>
</reference>
<dbReference type="GO" id="GO:0140359">
    <property type="term" value="F:ABC-type transporter activity"/>
    <property type="evidence" value="ECO:0007669"/>
    <property type="project" value="InterPro"/>
</dbReference>
<dbReference type="PRINTS" id="PR00164">
    <property type="entry name" value="ABC2TRNSPORT"/>
</dbReference>
<comment type="caution">
    <text evidence="8">The sequence shown here is derived from an EMBL/GenBank/DDBJ whole genome shotgun (WGS) entry which is preliminary data.</text>
</comment>
<dbReference type="AlphaFoldDB" id="A0A8I0T586"/>
<evidence type="ECO:0000313" key="8">
    <source>
        <dbReference type="EMBL" id="MBE0346968.1"/>
    </source>
</evidence>
<dbReference type="InterPro" id="IPR052902">
    <property type="entry name" value="ABC-2_transporter"/>
</dbReference>
<dbReference type="GO" id="GO:0043190">
    <property type="term" value="C:ATP-binding cassette (ABC) transporter complex"/>
    <property type="evidence" value="ECO:0007669"/>
    <property type="project" value="InterPro"/>
</dbReference>
<feature type="transmembrane region" description="Helical" evidence="6">
    <location>
        <begin position="185"/>
        <end position="208"/>
    </location>
</feature>
<feature type="transmembrane region" description="Helical" evidence="6">
    <location>
        <begin position="229"/>
        <end position="255"/>
    </location>
</feature>
<accession>A0A8I0T586</accession>
<keyword evidence="4 6" id="KW-1133">Transmembrane helix</keyword>
<feature type="transmembrane region" description="Helical" evidence="6">
    <location>
        <begin position="267"/>
        <end position="287"/>
    </location>
</feature>
<dbReference type="InterPro" id="IPR013525">
    <property type="entry name" value="ABC2_TM"/>
</dbReference>
<dbReference type="PROSITE" id="PS51012">
    <property type="entry name" value="ABC_TM2"/>
    <property type="match status" value="1"/>
</dbReference>
<keyword evidence="5 6" id="KW-0472">Membrane</keyword>
<feature type="domain" description="ABC transmembrane type-2" evidence="7">
    <location>
        <begin position="146"/>
        <end position="377"/>
    </location>
</feature>
<dbReference type="InterPro" id="IPR000412">
    <property type="entry name" value="ABC_2_transport"/>
</dbReference>
<comment type="subcellular location">
    <subcellularLocation>
        <location evidence="6">Cell inner membrane</location>
        <topology evidence="6">Multi-pass membrane protein</topology>
    </subcellularLocation>
    <subcellularLocation>
        <location evidence="1">Membrane</location>
        <topology evidence="1">Multi-pass membrane protein</topology>
    </subcellularLocation>
</comment>
<feature type="transmembrane region" description="Helical" evidence="6">
    <location>
        <begin position="355"/>
        <end position="374"/>
    </location>
</feature>
<keyword evidence="9" id="KW-1185">Reference proteome</keyword>
<evidence type="ECO:0000256" key="2">
    <source>
        <dbReference type="ARBA" id="ARBA00007783"/>
    </source>
</evidence>
<evidence type="ECO:0000256" key="3">
    <source>
        <dbReference type="ARBA" id="ARBA00022692"/>
    </source>
</evidence>
<gene>
    <name evidence="8" type="ORF">PPEP_a3941</name>
</gene>
<dbReference type="InterPro" id="IPR047817">
    <property type="entry name" value="ABC2_TM_bact-type"/>
</dbReference>
<organism evidence="8 9">
    <name type="scientific">Pseudoalteromonas peptidolytica F12-50-A1</name>
    <dbReference type="NCBI Taxonomy" id="1315280"/>
    <lineage>
        <taxon>Bacteria</taxon>
        <taxon>Pseudomonadati</taxon>
        <taxon>Pseudomonadota</taxon>
        <taxon>Gammaproteobacteria</taxon>
        <taxon>Alteromonadales</taxon>
        <taxon>Pseudoalteromonadaceae</taxon>
        <taxon>Pseudoalteromonas</taxon>
    </lineage>
</organism>
<evidence type="ECO:0000256" key="6">
    <source>
        <dbReference type="RuleBase" id="RU361157"/>
    </source>
</evidence>
<dbReference type="PANTHER" id="PTHR43027:SF2">
    <property type="entry name" value="TRANSPORT PERMEASE PROTEIN"/>
    <property type="match status" value="1"/>
</dbReference>
<sequence>MPELSQTKLNQTQPSQTKLYPFWQLMMVNIRPFFRDKAVLLWTFGLPIFIALLLIQAFSGGPKMSPMNVVVIHGEQIEQKWLKAMEEDPLITVTRLSQTDSIVLEDSFASAQLAEVISSPGSVLRKLQNEISPEVYLAPNAMFSTHNSDESLMARNYLLRLKEQANGQVMQSNVVSVKGYRYTDWLIPGIIVLQVLGLALVSIANSLVSDRQNGFFKRLRLSPFKRRDYIIGIVLARLFLLVFQMAILFVAFHFLFGYTLQGNVVDIILVMALGSFCICMLGVLVGARSQRVEVSSGIANLLYFPLMFLSGIYFDTVNFPTVLREIVSLLPTTAFLDALRLVANQGVELVAVSRQLIILGVTSVVFFLIVYFCFDWGDEKS</sequence>
<dbReference type="Pfam" id="PF12698">
    <property type="entry name" value="ABC2_membrane_3"/>
    <property type="match status" value="1"/>
</dbReference>
<feature type="transmembrane region" description="Helical" evidence="6">
    <location>
        <begin position="294"/>
        <end position="314"/>
    </location>
</feature>
<dbReference type="PANTHER" id="PTHR43027">
    <property type="entry name" value="DOXORUBICIN RESISTANCE ABC TRANSPORTER PERMEASE PROTEIN DRRC-RELATED"/>
    <property type="match status" value="1"/>
</dbReference>
<evidence type="ECO:0000259" key="7">
    <source>
        <dbReference type="PROSITE" id="PS51012"/>
    </source>
</evidence>
<keyword evidence="6" id="KW-1003">Cell membrane</keyword>
<keyword evidence="3 6" id="KW-0812">Transmembrane</keyword>
<evidence type="ECO:0000313" key="9">
    <source>
        <dbReference type="Proteomes" id="UP000660708"/>
    </source>
</evidence>